<name>A0A5E4UHG2_9BURK</name>
<evidence type="ECO:0000313" key="2">
    <source>
        <dbReference type="Proteomes" id="UP000396788"/>
    </source>
</evidence>
<protein>
    <submittedName>
        <fullName evidence="1">Uncharacterized protein</fullName>
    </submittedName>
</protein>
<accession>A0A5E4UHG2</accession>
<reference evidence="1 2" key="1">
    <citation type="submission" date="2019-08" db="EMBL/GenBank/DDBJ databases">
        <authorList>
            <person name="Peeters C."/>
        </authorList>
    </citation>
    <scope>NUCLEOTIDE SEQUENCE [LARGE SCALE GENOMIC DNA]</scope>
    <source>
        <strain evidence="1 2">LMG 31107</strain>
    </source>
</reference>
<dbReference type="AlphaFoldDB" id="A0A5E4UHG2"/>
<organism evidence="1 2">
    <name type="scientific">Pandoraea cepalis</name>
    <dbReference type="NCBI Taxonomy" id="2508294"/>
    <lineage>
        <taxon>Bacteria</taxon>
        <taxon>Pseudomonadati</taxon>
        <taxon>Pseudomonadota</taxon>
        <taxon>Betaproteobacteria</taxon>
        <taxon>Burkholderiales</taxon>
        <taxon>Burkholderiaceae</taxon>
        <taxon>Pandoraea</taxon>
    </lineage>
</organism>
<evidence type="ECO:0000313" key="1">
    <source>
        <dbReference type="EMBL" id="VVD98952.1"/>
    </source>
</evidence>
<dbReference type="Proteomes" id="UP000396788">
    <property type="component" value="Unassembled WGS sequence"/>
</dbReference>
<dbReference type="EMBL" id="CABPRY010000003">
    <property type="protein sequence ID" value="VVD98952.1"/>
    <property type="molecule type" value="Genomic_DNA"/>
</dbReference>
<proteinExistence type="predicted"/>
<sequence>MNDAACAESRLFAADPPPIRSTVQGLNGAMAHRRRQARTASGRWVDVVQEVQDFATERLVAGIEMRNHRRMVVVAHL</sequence>
<gene>
    <name evidence="1" type="ORF">PCE31107_02039</name>
</gene>